<feature type="transmembrane region" description="Helical" evidence="1">
    <location>
        <begin position="21"/>
        <end position="42"/>
    </location>
</feature>
<dbReference type="Pfam" id="PF07811">
    <property type="entry name" value="TadE"/>
    <property type="match status" value="1"/>
</dbReference>
<evidence type="ECO:0000259" key="2">
    <source>
        <dbReference type="Pfam" id="PF07811"/>
    </source>
</evidence>
<evidence type="ECO:0000313" key="4">
    <source>
        <dbReference type="Proteomes" id="UP000199628"/>
    </source>
</evidence>
<keyword evidence="4" id="KW-1185">Reference proteome</keyword>
<dbReference type="InterPro" id="IPR012495">
    <property type="entry name" value="TadE-like_dom"/>
</dbReference>
<keyword evidence="1" id="KW-0812">Transmembrane</keyword>
<keyword evidence="1" id="KW-0472">Membrane</keyword>
<protein>
    <submittedName>
        <fullName evidence="3">TadE-like protein</fullName>
    </submittedName>
</protein>
<accession>A0A1G7F9Q4</accession>
<dbReference type="OrthoDB" id="7856227at2"/>
<sequence>MINRKRNILAELSRLRRSEDGATVVELAFVLPLFLLIFLGIIDFGRLAFHYVAAEKAVQVAARIAAVRAGVCAGLPATNDRGDYTDASGPRYGTNCGNSPGICIDPAVAPCTGASATGGDALATVNEIWEKVQFAIPNDPTADFDRSNLTFAYDFEPRMNFLGGPFVPVVTVTIEELPFRFVSPLGAIARLAARGPTPDTEALAGITTGFKIFSDFSASLPGEDLARGTNG</sequence>
<dbReference type="STRING" id="639004.SAMN04488239_13110"/>
<dbReference type="Proteomes" id="UP000199628">
    <property type="component" value="Unassembled WGS sequence"/>
</dbReference>
<evidence type="ECO:0000256" key="1">
    <source>
        <dbReference type="SAM" id="Phobius"/>
    </source>
</evidence>
<keyword evidence="1" id="KW-1133">Transmembrane helix</keyword>
<reference evidence="4" key="1">
    <citation type="submission" date="2016-10" db="EMBL/GenBank/DDBJ databases">
        <authorList>
            <person name="Varghese N."/>
            <person name="Submissions S."/>
        </authorList>
    </citation>
    <scope>NUCLEOTIDE SEQUENCE [LARGE SCALE GENOMIC DNA]</scope>
    <source>
        <strain evidence="4">CGMCC 1.9108</strain>
    </source>
</reference>
<evidence type="ECO:0000313" key="3">
    <source>
        <dbReference type="EMBL" id="SDE72629.1"/>
    </source>
</evidence>
<name>A0A1G7F9Q4_9RHOB</name>
<dbReference type="AlphaFoldDB" id="A0A1G7F9Q4"/>
<organism evidence="3 4">
    <name type="scientific">Ruegeria marina</name>
    <dbReference type="NCBI Taxonomy" id="639004"/>
    <lineage>
        <taxon>Bacteria</taxon>
        <taxon>Pseudomonadati</taxon>
        <taxon>Pseudomonadota</taxon>
        <taxon>Alphaproteobacteria</taxon>
        <taxon>Rhodobacterales</taxon>
        <taxon>Roseobacteraceae</taxon>
        <taxon>Ruegeria</taxon>
    </lineage>
</organism>
<dbReference type="EMBL" id="FMZV01000031">
    <property type="protein sequence ID" value="SDE72629.1"/>
    <property type="molecule type" value="Genomic_DNA"/>
</dbReference>
<gene>
    <name evidence="3" type="ORF">SAMN04488239_13110</name>
</gene>
<feature type="domain" description="TadE-like" evidence="2">
    <location>
        <begin position="21"/>
        <end position="63"/>
    </location>
</feature>
<proteinExistence type="predicted"/>
<dbReference type="RefSeq" id="WP_093037954.1">
    <property type="nucleotide sequence ID" value="NZ_FMZV01000031.1"/>
</dbReference>